<proteinExistence type="predicted"/>
<reference evidence="1" key="1">
    <citation type="submission" date="2018-05" db="EMBL/GenBank/DDBJ databases">
        <authorList>
            <person name="Lanie J.A."/>
            <person name="Ng W.-L."/>
            <person name="Kazmierczak K.M."/>
            <person name="Andrzejewski T.M."/>
            <person name="Davidsen T.M."/>
            <person name="Wayne K.J."/>
            <person name="Tettelin H."/>
            <person name="Glass J.I."/>
            <person name="Rusch D."/>
            <person name="Podicherti R."/>
            <person name="Tsui H.-C.T."/>
            <person name="Winkler M.E."/>
        </authorList>
    </citation>
    <scope>NUCLEOTIDE SEQUENCE</scope>
</reference>
<organism evidence="1">
    <name type="scientific">marine metagenome</name>
    <dbReference type="NCBI Taxonomy" id="408172"/>
    <lineage>
        <taxon>unclassified sequences</taxon>
        <taxon>metagenomes</taxon>
        <taxon>ecological metagenomes</taxon>
    </lineage>
</organism>
<protein>
    <submittedName>
        <fullName evidence="1">Uncharacterized protein</fullName>
    </submittedName>
</protein>
<name>A0A381ZM03_9ZZZZ</name>
<sequence length="25" mass="2769">MALGQAEPRTGGIIISTWLIYFAFL</sequence>
<evidence type="ECO:0000313" key="1">
    <source>
        <dbReference type="EMBL" id="SVA89757.1"/>
    </source>
</evidence>
<accession>A0A381ZM03</accession>
<dbReference type="EMBL" id="UINC01021684">
    <property type="protein sequence ID" value="SVA89757.1"/>
    <property type="molecule type" value="Genomic_DNA"/>
</dbReference>
<dbReference type="AlphaFoldDB" id="A0A381ZM03"/>
<gene>
    <name evidence="1" type="ORF">METZ01_LOCUS142611</name>
</gene>